<keyword evidence="2" id="KW-0238">DNA-binding</keyword>
<dbReference type="InterPro" id="IPR000524">
    <property type="entry name" value="Tscrpt_reg_HTH_GntR"/>
</dbReference>
<dbReference type="PRINTS" id="PR00035">
    <property type="entry name" value="HTHGNTR"/>
</dbReference>
<dbReference type="GO" id="GO:0003677">
    <property type="term" value="F:DNA binding"/>
    <property type="evidence" value="ECO:0007669"/>
    <property type="project" value="UniProtKB-KW"/>
</dbReference>
<keyword evidence="1" id="KW-0805">Transcription regulation</keyword>
<dbReference type="PROSITE" id="PS50949">
    <property type="entry name" value="HTH_GNTR"/>
    <property type="match status" value="1"/>
</dbReference>
<reference evidence="5 6" key="1">
    <citation type="journal article" date="2019" name="Environ. Microbiol.">
        <title>Species interactions and distinct microbial communities in high Arctic permafrost affected cryosols are associated with the CH4 and CO2 gas fluxes.</title>
        <authorList>
            <person name="Altshuler I."/>
            <person name="Hamel J."/>
            <person name="Turney S."/>
            <person name="Magnuson E."/>
            <person name="Levesque R."/>
            <person name="Greer C."/>
            <person name="Whyte L.G."/>
        </authorList>
    </citation>
    <scope>NUCLEOTIDE SEQUENCE [LARGE SCALE GENOMIC DNA]</scope>
    <source>
        <strain evidence="5 6">E6.1</strain>
    </source>
</reference>
<dbReference type="OrthoDB" id="9812645at2"/>
<organism evidence="5 6">
    <name type="scientific">Sphingomonas glacialis</name>
    <dbReference type="NCBI Taxonomy" id="658225"/>
    <lineage>
        <taxon>Bacteria</taxon>
        <taxon>Pseudomonadati</taxon>
        <taxon>Pseudomonadota</taxon>
        <taxon>Alphaproteobacteria</taxon>
        <taxon>Sphingomonadales</taxon>
        <taxon>Sphingomonadaceae</taxon>
        <taxon>Sphingomonas</taxon>
    </lineage>
</organism>
<feature type="domain" description="HTH gntR-type" evidence="4">
    <location>
        <begin position="9"/>
        <end position="77"/>
    </location>
</feature>
<dbReference type="SMART" id="SM00345">
    <property type="entry name" value="HTH_GNTR"/>
    <property type="match status" value="1"/>
</dbReference>
<dbReference type="SMART" id="SM00895">
    <property type="entry name" value="FCD"/>
    <property type="match status" value="1"/>
</dbReference>
<dbReference type="InterPro" id="IPR036390">
    <property type="entry name" value="WH_DNA-bd_sf"/>
</dbReference>
<accession>A0A502G0C2</accession>
<comment type="caution">
    <text evidence="5">The sequence shown here is derived from an EMBL/GenBank/DDBJ whole genome shotgun (WGS) entry which is preliminary data.</text>
</comment>
<dbReference type="SUPFAM" id="SSF48008">
    <property type="entry name" value="GntR ligand-binding domain-like"/>
    <property type="match status" value="1"/>
</dbReference>
<dbReference type="EMBL" id="RCZC01000002">
    <property type="protein sequence ID" value="TPG55189.1"/>
    <property type="molecule type" value="Genomic_DNA"/>
</dbReference>
<dbReference type="InterPro" id="IPR008920">
    <property type="entry name" value="TF_FadR/GntR_C"/>
</dbReference>
<dbReference type="CDD" id="cd07377">
    <property type="entry name" value="WHTH_GntR"/>
    <property type="match status" value="1"/>
</dbReference>
<gene>
    <name evidence="5" type="ORF">EAH76_11585</name>
</gene>
<dbReference type="SUPFAM" id="SSF46785">
    <property type="entry name" value="Winged helix' DNA-binding domain"/>
    <property type="match status" value="1"/>
</dbReference>
<dbReference type="Gene3D" id="1.10.10.10">
    <property type="entry name" value="Winged helix-like DNA-binding domain superfamily/Winged helix DNA-binding domain"/>
    <property type="match status" value="1"/>
</dbReference>
<dbReference type="AlphaFoldDB" id="A0A502G0C2"/>
<dbReference type="PANTHER" id="PTHR43537:SF5">
    <property type="entry name" value="UXU OPERON TRANSCRIPTIONAL REGULATOR"/>
    <property type="match status" value="1"/>
</dbReference>
<evidence type="ECO:0000313" key="5">
    <source>
        <dbReference type="EMBL" id="TPG55189.1"/>
    </source>
</evidence>
<dbReference type="Proteomes" id="UP000319931">
    <property type="component" value="Unassembled WGS sequence"/>
</dbReference>
<evidence type="ECO:0000256" key="3">
    <source>
        <dbReference type="ARBA" id="ARBA00023163"/>
    </source>
</evidence>
<dbReference type="InterPro" id="IPR011711">
    <property type="entry name" value="GntR_C"/>
</dbReference>
<dbReference type="InterPro" id="IPR036388">
    <property type="entry name" value="WH-like_DNA-bd_sf"/>
</dbReference>
<dbReference type="GO" id="GO:0003700">
    <property type="term" value="F:DNA-binding transcription factor activity"/>
    <property type="evidence" value="ECO:0007669"/>
    <property type="project" value="InterPro"/>
</dbReference>
<dbReference type="RefSeq" id="WP_140850321.1">
    <property type="nucleotide sequence ID" value="NZ_RCZC01000002.1"/>
</dbReference>
<evidence type="ECO:0000259" key="4">
    <source>
        <dbReference type="PROSITE" id="PS50949"/>
    </source>
</evidence>
<proteinExistence type="predicted"/>
<evidence type="ECO:0000313" key="6">
    <source>
        <dbReference type="Proteomes" id="UP000319931"/>
    </source>
</evidence>
<dbReference type="PANTHER" id="PTHR43537">
    <property type="entry name" value="TRANSCRIPTIONAL REGULATOR, GNTR FAMILY"/>
    <property type="match status" value="1"/>
</dbReference>
<keyword evidence="3" id="KW-0804">Transcription</keyword>
<sequence length="255" mass="28049">MTDQPRRVTRLYERVASDVRAALASGRYAIGDRLPSERDLALHYKVSRPTVREAIIALEVDGMVEVRTNSGVYVAALQPAGGVLAETDVGGFELLEARRLIESQVAGLAAEQIDAERIARLRTLVVEMENADLVTAEVADREFHLEIARATGNSALEMTVAMLWDTRSRSPQYKLLTEKVRAAGVAPRQSEHLRIVEALASGDASRAHNAMWEHLGRVIDALLEATEVEAIERARADVDAKRRRFRDKVAVASSG</sequence>
<dbReference type="Pfam" id="PF00392">
    <property type="entry name" value="GntR"/>
    <property type="match status" value="1"/>
</dbReference>
<evidence type="ECO:0000256" key="1">
    <source>
        <dbReference type="ARBA" id="ARBA00023015"/>
    </source>
</evidence>
<protein>
    <submittedName>
        <fullName evidence="5">FadR family transcriptional regulator</fullName>
    </submittedName>
</protein>
<dbReference type="Gene3D" id="1.20.120.530">
    <property type="entry name" value="GntR ligand-binding domain-like"/>
    <property type="match status" value="1"/>
</dbReference>
<evidence type="ECO:0000256" key="2">
    <source>
        <dbReference type="ARBA" id="ARBA00023125"/>
    </source>
</evidence>
<dbReference type="Pfam" id="PF07729">
    <property type="entry name" value="FCD"/>
    <property type="match status" value="1"/>
</dbReference>
<name>A0A502G0C2_9SPHN</name>
<keyword evidence="6" id="KW-1185">Reference proteome</keyword>